<comment type="caution">
    <text evidence="2">The sequence shown here is derived from an EMBL/GenBank/DDBJ whole genome shotgun (WGS) entry which is preliminary data.</text>
</comment>
<dbReference type="InterPro" id="IPR036388">
    <property type="entry name" value="WH-like_DNA-bd_sf"/>
</dbReference>
<dbReference type="SUPFAM" id="SSF46785">
    <property type="entry name" value="Winged helix' DNA-binding domain"/>
    <property type="match status" value="1"/>
</dbReference>
<keyword evidence="1" id="KW-0238">DNA-binding</keyword>
<dbReference type="Proteomes" id="UP000031553">
    <property type="component" value="Unassembled WGS sequence"/>
</dbReference>
<sequence length="224" mass="24000">MRTLLPYVTNALRHGCLVQQPVGNILRGCLGKSVNTCLWVVGLMPLSLRTDYAFRVLIHLACNPDSRVTVRNITELQGISHNHLVKVVQHLCHAGIVQGTRGGTGGIRLAVSARNINVGHIMRLMETEKESPGACHPSGNNQCILGNACQFRHLIVQAVDAFMAFSDGMSLYYGLSPLTYMSPFSEADGSDGLWQGGEVVPCGACGFDDVFDAAEHGVGQPVGA</sequence>
<dbReference type="AlphaFoldDB" id="A0A0N1F895"/>
<dbReference type="Gene3D" id="1.10.10.10">
    <property type="entry name" value="Winged helix-like DNA-binding domain superfamily/Winged helix DNA-binding domain"/>
    <property type="match status" value="1"/>
</dbReference>
<dbReference type="PANTHER" id="PTHR33221">
    <property type="entry name" value="WINGED HELIX-TURN-HELIX TRANSCRIPTIONAL REGULATOR, RRF2 FAMILY"/>
    <property type="match status" value="1"/>
</dbReference>
<dbReference type="NCBIfam" id="TIGR00738">
    <property type="entry name" value="rrf2_super"/>
    <property type="match status" value="1"/>
</dbReference>
<evidence type="ECO:0000313" key="2">
    <source>
        <dbReference type="EMBL" id="KPH85825.1"/>
    </source>
</evidence>
<dbReference type="PROSITE" id="PS51197">
    <property type="entry name" value="HTH_RRF2_2"/>
    <property type="match status" value="1"/>
</dbReference>
<dbReference type="GO" id="GO:0003677">
    <property type="term" value="F:DNA binding"/>
    <property type="evidence" value="ECO:0007669"/>
    <property type="project" value="UniProtKB-KW"/>
</dbReference>
<dbReference type="Pfam" id="PF02082">
    <property type="entry name" value="Rrf2"/>
    <property type="match status" value="1"/>
</dbReference>
<proteinExistence type="predicted"/>
<dbReference type="EMBL" id="JUFX02000223">
    <property type="protein sequence ID" value="KPH85825.1"/>
    <property type="molecule type" value="Genomic_DNA"/>
</dbReference>
<organism evidence="2 3">
    <name type="scientific">Komagataeibacter intermedius AF2</name>
    <dbReference type="NCBI Taxonomy" id="1458464"/>
    <lineage>
        <taxon>Bacteria</taxon>
        <taxon>Pseudomonadati</taxon>
        <taxon>Pseudomonadota</taxon>
        <taxon>Alphaproteobacteria</taxon>
        <taxon>Acetobacterales</taxon>
        <taxon>Acetobacteraceae</taxon>
        <taxon>Komagataeibacter</taxon>
    </lineage>
</organism>
<dbReference type="GO" id="GO:0005829">
    <property type="term" value="C:cytosol"/>
    <property type="evidence" value="ECO:0007669"/>
    <property type="project" value="TreeGrafter"/>
</dbReference>
<dbReference type="InterPro" id="IPR000944">
    <property type="entry name" value="Tscrpt_reg_Rrf2"/>
</dbReference>
<gene>
    <name evidence="2" type="ORF">GLUCOINTEAF2_0203179</name>
</gene>
<reference evidence="2 3" key="1">
    <citation type="submission" date="2015-07" db="EMBL/GenBank/DDBJ databases">
        <title>Draft Genome Sequence of Komagataeibacter intermedius Strain AF2, Isolated from Kombucha Tea.</title>
        <authorList>
            <person name="Santos R.A."/>
            <person name="Berretta A.A."/>
            <person name="Barud H.S."/>
            <person name="Ribeiro S.J."/>
            <person name="Gonzalez-Garcia L.N."/>
            <person name="Zucchi T.D."/>
            <person name="Goldman G.H."/>
            <person name="Riano-Pachon D.M."/>
        </authorList>
    </citation>
    <scope>NUCLEOTIDE SEQUENCE [LARGE SCALE GENOMIC DNA]</scope>
    <source>
        <strain evidence="2 3">AF2</strain>
    </source>
</reference>
<name>A0A0N1F895_9PROT</name>
<evidence type="ECO:0000256" key="1">
    <source>
        <dbReference type="ARBA" id="ARBA00023125"/>
    </source>
</evidence>
<dbReference type="PANTHER" id="PTHR33221:SF4">
    <property type="entry name" value="HTH-TYPE TRANSCRIPTIONAL REPRESSOR NSRR"/>
    <property type="match status" value="1"/>
</dbReference>
<accession>A0A0N1F895</accession>
<dbReference type="GO" id="GO:0003700">
    <property type="term" value="F:DNA-binding transcription factor activity"/>
    <property type="evidence" value="ECO:0007669"/>
    <property type="project" value="TreeGrafter"/>
</dbReference>
<dbReference type="InterPro" id="IPR036390">
    <property type="entry name" value="WH_DNA-bd_sf"/>
</dbReference>
<evidence type="ECO:0000313" key="3">
    <source>
        <dbReference type="Proteomes" id="UP000031553"/>
    </source>
</evidence>
<protein>
    <submittedName>
        <fullName evidence="2">Rrf2 family transcriptional regulator</fullName>
    </submittedName>
</protein>